<feature type="compositionally biased region" description="Basic and acidic residues" evidence="9">
    <location>
        <begin position="875"/>
        <end position="885"/>
    </location>
</feature>
<evidence type="ECO:0000256" key="7">
    <source>
        <dbReference type="ARBA" id="ARBA00023242"/>
    </source>
</evidence>
<keyword evidence="5" id="KW-0805">Transcription regulation</keyword>
<dbReference type="CDD" id="cd00067">
    <property type="entry name" value="GAL4"/>
    <property type="match status" value="1"/>
</dbReference>
<dbReference type="GO" id="GO:0003677">
    <property type="term" value="F:DNA binding"/>
    <property type="evidence" value="ECO:0007669"/>
    <property type="project" value="InterPro"/>
</dbReference>
<dbReference type="EMBL" id="JAPDFR010000003">
    <property type="protein sequence ID" value="KAK0388003.1"/>
    <property type="molecule type" value="Genomic_DNA"/>
</dbReference>
<evidence type="ECO:0000256" key="8">
    <source>
        <dbReference type="PROSITE-ProRule" id="PRU00042"/>
    </source>
</evidence>
<comment type="caution">
    <text evidence="12">The sequence shown here is derived from an EMBL/GenBank/DDBJ whole genome shotgun (WGS) entry which is preliminary data.</text>
</comment>
<dbReference type="AlphaFoldDB" id="A0AA39GJW6"/>
<dbReference type="Pfam" id="PF00096">
    <property type="entry name" value="zf-C2H2"/>
    <property type="match status" value="1"/>
</dbReference>
<evidence type="ECO:0000256" key="2">
    <source>
        <dbReference type="ARBA" id="ARBA00022737"/>
    </source>
</evidence>
<dbReference type="InterPro" id="IPR001138">
    <property type="entry name" value="Zn2Cys6_DnaBD"/>
</dbReference>
<evidence type="ECO:0000256" key="9">
    <source>
        <dbReference type="SAM" id="MobiDB-lite"/>
    </source>
</evidence>
<dbReference type="GO" id="GO:0006351">
    <property type="term" value="P:DNA-templated transcription"/>
    <property type="evidence" value="ECO:0007669"/>
    <property type="project" value="InterPro"/>
</dbReference>
<feature type="compositionally biased region" description="Polar residues" evidence="9">
    <location>
        <begin position="890"/>
        <end position="903"/>
    </location>
</feature>
<dbReference type="CDD" id="cd12148">
    <property type="entry name" value="fungal_TF_MHR"/>
    <property type="match status" value="1"/>
</dbReference>
<feature type="region of interest" description="Disordered" evidence="9">
    <location>
        <begin position="328"/>
        <end position="349"/>
    </location>
</feature>
<keyword evidence="13" id="KW-1185">Reference proteome</keyword>
<feature type="compositionally biased region" description="Polar residues" evidence="9">
    <location>
        <begin position="337"/>
        <end position="346"/>
    </location>
</feature>
<feature type="domain" description="C2H2-type" evidence="11">
    <location>
        <begin position="58"/>
        <end position="85"/>
    </location>
</feature>
<dbReference type="PANTHER" id="PTHR47660:SF7">
    <property type="entry name" value="TRANSCRIPTION FACTOR WITH C2H2 AND ZN(2)-CYS(6) DNA BINDING DOMAIN (EUROFUNG)"/>
    <property type="match status" value="1"/>
</dbReference>
<dbReference type="PROSITE" id="PS50048">
    <property type="entry name" value="ZN2_CY6_FUNGAL_2"/>
    <property type="match status" value="1"/>
</dbReference>
<keyword evidence="6" id="KW-0804">Transcription</keyword>
<evidence type="ECO:0000256" key="6">
    <source>
        <dbReference type="ARBA" id="ARBA00023163"/>
    </source>
</evidence>
<dbReference type="InterPro" id="IPR007219">
    <property type="entry name" value="XnlR_reg_dom"/>
</dbReference>
<dbReference type="PANTHER" id="PTHR47660">
    <property type="entry name" value="TRANSCRIPTION FACTOR WITH C2H2 AND ZN(2)-CYS(6) DNA BINDING DOMAIN (EUROFUNG)-RELATED-RELATED"/>
    <property type="match status" value="1"/>
</dbReference>
<feature type="region of interest" description="Disordered" evidence="9">
    <location>
        <begin position="129"/>
        <end position="148"/>
    </location>
</feature>
<evidence type="ECO:0000256" key="5">
    <source>
        <dbReference type="ARBA" id="ARBA00023015"/>
    </source>
</evidence>
<evidence type="ECO:0000256" key="3">
    <source>
        <dbReference type="ARBA" id="ARBA00022771"/>
    </source>
</evidence>
<dbReference type="SMART" id="SM00355">
    <property type="entry name" value="ZnF_C2H2"/>
    <property type="match status" value="2"/>
</dbReference>
<dbReference type="Pfam" id="PF04082">
    <property type="entry name" value="Fungal_trans"/>
    <property type="match status" value="1"/>
</dbReference>
<dbReference type="InterPro" id="IPR036864">
    <property type="entry name" value="Zn2-C6_fun-type_DNA-bd_sf"/>
</dbReference>
<feature type="region of interest" description="Disordered" evidence="9">
    <location>
        <begin position="171"/>
        <end position="195"/>
    </location>
</feature>
<evidence type="ECO:0000256" key="1">
    <source>
        <dbReference type="ARBA" id="ARBA00022723"/>
    </source>
</evidence>
<keyword evidence="3 8" id="KW-0863">Zinc-finger</keyword>
<dbReference type="PROSITE" id="PS00463">
    <property type="entry name" value="ZN2_CY6_FUNGAL_1"/>
    <property type="match status" value="1"/>
</dbReference>
<feature type="compositionally biased region" description="Polar residues" evidence="9">
    <location>
        <begin position="184"/>
        <end position="195"/>
    </location>
</feature>
<dbReference type="Pfam" id="PF00172">
    <property type="entry name" value="Zn_clus"/>
    <property type="match status" value="1"/>
</dbReference>
<protein>
    <submittedName>
        <fullName evidence="12">Uncharacterized protein</fullName>
    </submittedName>
</protein>
<dbReference type="InterPro" id="IPR013087">
    <property type="entry name" value="Znf_C2H2_type"/>
</dbReference>
<feature type="domain" description="Zn(2)-C6 fungal-type" evidence="10">
    <location>
        <begin position="97"/>
        <end position="126"/>
    </location>
</feature>
<evidence type="ECO:0000313" key="13">
    <source>
        <dbReference type="Proteomes" id="UP001175261"/>
    </source>
</evidence>
<dbReference type="InterPro" id="IPR036236">
    <property type="entry name" value="Znf_C2H2_sf"/>
</dbReference>
<gene>
    <name evidence="12" type="ORF">NLU13_4247</name>
</gene>
<feature type="domain" description="C2H2-type" evidence="11">
    <location>
        <begin position="30"/>
        <end position="57"/>
    </location>
</feature>
<dbReference type="SMART" id="SM00066">
    <property type="entry name" value="GAL4"/>
    <property type="match status" value="1"/>
</dbReference>
<organism evidence="12 13">
    <name type="scientific">Sarocladium strictum</name>
    <name type="common">Black bundle disease fungus</name>
    <name type="synonym">Acremonium strictum</name>
    <dbReference type="NCBI Taxonomy" id="5046"/>
    <lineage>
        <taxon>Eukaryota</taxon>
        <taxon>Fungi</taxon>
        <taxon>Dikarya</taxon>
        <taxon>Ascomycota</taxon>
        <taxon>Pezizomycotina</taxon>
        <taxon>Sordariomycetes</taxon>
        <taxon>Hypocreomycetidae</taxon>
        <taxon>Hypocreales</taxon>
        <taxon>Sarocladiaceae</taxon>
        <taxon>Sarocladium</taxon>
    </lineage>
</organism>
<evidence type="ECO:0000259" key="11">
    <source>
        <dbReference type="PROSITE" id="PS50157"/>
    </source>
</evidence>
<dbReference type="PROSITE" id="PS00028">
    <property type="entry name" value="ZINC_FINGER_C2H2_1"/>
    <property type="match status" value="2"/>
</dbReference>
<keyword evidence="1" id="KW-0479">Metal-binding</keyword>
<sequence>MMEGPRVGGLVSQHQVLAASASPTATPPKVRCDECGASFSRREHLQRHMRSHTNERPYTCSQCGNAFSRMDVLAKHAESHNQKNAVTPRVSKAFPRACFECATIRIRCSRGEPCQRCGDRGLKCTYPTARKRKASKASSGEEDTRDMSTGFVSGEAQRRNEPINAAVSMDHEATGTEPPATSPKALSSLGTSNSHRVSGWGLEDDAEVTLQPPSPSRIPVEPPGGSALGALGNSQMAQNMDWFSLNWLSPNGATVLGGFDHTNPAVDSSYQTQGIYDLFNFPLAPGLGPGEPWAWPASAPNVDRTLPPLDPSPVSGQIAEGQIHNSNPRIRDVVDGTDTSSASRGTPATLYVDGGASRAPFKGLAAQRGINIDDEESVEGSDIDPLSVTGQCAKGGLSWEAVGNILSGVKNSVSLEQLRGGCFPTSQQLQAFFRLYFRYFHPSFPFLRPDSGYYDDESRWPLALAICAVGAQYCTKTDSTLTRHFMTEVLHQYNCNVNDQAPLHGWYPSCVEGSTSDDTVERQLCVIQALLLDLICHFYAAIQPSVQHTSTSHFKVVQMCRDMGLLKKSCPKMELPVSPDIASSVNTWALQQSCIRTGYMVWLLDSILSIENESETLLSLGDIQCDLPCRESVWRQPSAAAIARGGANTLGFLDAMEMLYIEKKLPKGLDEFGTIIMVHAIIQRTKAVVKQYQTGLASWIPSASSQKRAPSRRVEETWPPCLPILSRWRNSACDCLDVLHWNANSISARDGGWETFTIFHLHFSRLVLLAPLGPLRVLACPGTTGRSASVRHALAIQEARQKILNWAINDQYKARLAVIHAGALFWHVRRYSINSFVEPIGIYLATLVLWGYSMASQSNNQIGLTQNEGVNHPLAHTEDSYDRSDPSPNPTSSIRSTAESSPLSGIDEDPEVVQFYVDRPCDDEIVQAYVRHGRRMTARLSHVGELCHIDAPQRVIIQGQRILEARQRANKQRSSRGDASSPLSSGVPVTWGITEHYLKILRDFLQAECT</sequence>
<evidence type="ECO:0000313" key="12">
    <source>
        <dbReference type="EMBL" id="KAK0388003.1"/>
    </source>
</evidence>
<reference evidence="12" key="1">
    <citation type="submission" date="2022-10" db="EMBL/GenBank/DDBJ databases">
        <title>Determination and structural analysis of whole genome sequence of Sarocladium strictum F4-1.</title>
        <authorList>
            <person name="Hu L."/>
            <person name="Jiang Y."/>
        </authorList>
    </citation>
    <scope>NUCLEOTIDE SEQUENCE</scope>
    <source>
        <strain evidence="12">F4-1</strain>
    </source>
</reference>
<dbReference type="Pfam" id="PF13912">
    <property type="entry name" value="zf-C2H2_6"/>
    <property type="match status" value="1"/>
</dbReference>
<proteinExistence type="predicted"/>
<dbReference type="FunFam" id="3.30.160.60:FF:000065">
    <property type="entry name" value="B-cell CLL/lymphoma 6, member B"/>
    <property type="match status" value="1"/>
</dbReference>
<dbReference type="SUPFAM" id="SSF57701">
    <property type="entry name" value="Zn2/Cys6 DNA-binding domain"/>
    <property type="match status" value="1"/>
</dbReference>
<keyword evidence="4" id="KW-0862">Zinc</keyword>
<evidence type="ECO:0000259" key="10">
    <source>
        <dbReference type="PROSITE" id="PS50048"/>
    </source>
</evidence>
<dbReference type="Gene3D" id="4.10.240.10">
    <property type="entry name" value="Zn(2)-C6 fungal-type DNA-binding domain"/>
    <property type="match status" value="1"/>
</dbReference>
<feature type="region of interest" description="Disordered" evidence="9">
    <location>
        <begin position="864"/>
        <end position="906"/>
    </location>
</feature>
<dbReference type="PROSITE" id="PS50157">
    <property type="entry name" value="ZINC_FINGER_C2H2_2"/>
    <property type="match status" value="2"/>
</dbReference>
<name>A0AA39GJW6_SARSR</name>
<evidence type="ECO:0000256" key="4">
    <source>
        <dbReference type="ARBA" id="ARBA00022833"/>
    </source>
</evidence>
<dbReference type="GO" id="GO:0008270">
    <property type="term" value="F:zinc ion binding"/>
    <property type="evidence" value="ECO:0007669"/>
    <property type="project" value="UniProtKB-KW"/>
</dbReference>
<dbReference type="SUPFAM" id="SSF57667">
    <property type="entry name" value="beta-beta-alpha zinc fingers"/>
    <property type="match status" value="1"/>
</dbReference>
<dbReference type="Gene3D" id="3.30.160.60">
    <property type="entry name" value="Classic Zinc Finger"/>
    <property type="match status" value="2"/>
</dbReference>
<accession>A0AA39GJW6</accession>
<dbReference type="Proteomes" id="UP001175261">
    <property type="component" value="Unassembled WGS sequence"/>
</dbReference>
<dbReference type="FunFam" id="3.30.160.60:FF:000100">
    <property type="entry name" value="Zinc finger 45-like"/>
    <property type="match status" value="1"/>
</dbReference>
<keyword evidence="7" id="KW-0539">Nucleus</keyword>
<dbReference type="GO" id="GO:0000981">
    <property type="term" value="F:DNA-binding transcription factor activity, RNA polymerase II-specific"/>
    <property type="evidence" value="ECO:0007669"/>
    <property type="project" value="InterPro"/>
</dbReference>
<keyword evidence="2" id="KW-0677">Repeat</keyword>